<evidence type="ECO:0000256" key="3">
    <source>
        <dbReference type="ARBA" id="ARBA00022692"/>
    </source>
</evidence>
<name>A0A9P4T583_CURKU</name>
<evidence type="ECO:0000313" key="9">
    <source>
        <dbReference type="Proteomes" id="UP000801428"/>
    </source>
</evidence>
<feature type="transmembrane region" description="Helical" evidence="7">
    <location>
        <begin position="205"/>
        <end position="226"/>
    </location>
</feature>
<proteinExistence type="inferred from homology"/>
<dbReference type="AlphaFoldDB" id="A0A9P4T583"/>
<evidence type="ECO:0000256" key="6">
    <source>
        <dbReference type="SAM" id="MobiDB-lite"/>
    </source>
</evidence>
<dbReference type="PANTHER" id="PTHR31123">
    <property type="entry name" value="ACCUMULATION OF DYADS PROTEIN 2-RELATED"/>
    <property type="match status" value="1"/>
</dbReference>
<feature type="transmembrane region" description="Helical" evidence="7">
    <location>
        <begin position="79"/>
        <end position="97"/>
    </location>
</feature>
<keyword evidence="3 7" id="KW-0812">Transmembrane</keyword>
<feature type="transmembrane region" description="Helical" evidence="7">
    <location>
        <begin position="45"/>
        <end position="67"/>
    </location>
</feature>
<dbReference type="PANTHER" id="PTHR31123:SF7">
    <property type="entry name" value="MARVEL DOMAIN-CONTAINING PROTEIN"/>
    <property type="match status" value="1"/>
</dbReference>
<dbReference type="GO" id="GO:0005886">
    <property type="term" value="C:plasma membrane"/>
    <property type="evidence" value="ECO:0007669"/>
    <property type="project" value="TreeGrafter"/>
</dbReference>
<protein>
    <submittedName>
        <fullName evidence="8">Uncharacterized protein</fullName>
    </submittedName>
</protein>
<dbReference type="GO" id="GO:0015123">
    <property type="term" value="F:acetate transmembrane transporter activity"/>
    <property type="evidence" value="ECO:0007669"/>
    <property type="project" value="TreeGrafter"/>
</dbReference>
<dbReference type="InterPro" id="IPR051633">
    <property type="entry name" value="AceTr"/>
</dbReference>
<gene>
    <name evidence="8" type="ORF">E8E13_003359</name>
</gene>
<dbReference type="InterPro" id="IPR000791">
    <property type="entry name" value="Gpr1/Fun34/SatP-like"/>
</dbReference>
<evidence type="ECO:0000256" key="2">
    <source>
        <dbReference type="ARBA" id="ARBA00005587"/>
    </source>
</evidence>
<reference evidence="8" key="1">
    <citation type="submission" date="2019-04" db="EMBL/GenBank/DDBJ databases">
        <title>Sequencing of skin fungus with MAO and IRED activity.</title>
        <authorList>
            <person name="Marsaioli A.J."/>
            <person name="Bonatto J.M.C."/>
            <person name="Reis Junior O."/>
        </authorList>
    </citation>
    <scope>NUCLEOTIDE SEQUENCE</scope>
    <source>
        <strain evidence="8">30M1</strain>
    </source>
</reference>
<feature type="transmembrane region" description="Helical" evidence="7">
    <location>
        <begin position="143"/>
        <end position="162"/>
    </location>
</feature>
<comment type="similarity">
    <text evidence="2">Belongs to the acetate uptake transporter (AceTr) (TC 2.A.96) family.</text>
</comment>
<feature type="region of interest" description="Disordered" evidence="6">
    <location>
        <begin position="1"/>
        <end position="43"/>
    </location>
</feature>
<evidence type="ECO:0000256" key="4">
    <source>
        <dbReference type="ARBA" id="ARBA00022989"/>
    </source>
</evidence>
<comment type="subcellular location">
    <subcellularLocation>
        <location evidence="1">Membrane</location>
        <topology evidence="1">Multi-pass membrane protein</topology>
    </subcellularLocation>
</comment>
<keyword evidence="9" id="KW-1185">Reference proteome</keyword>
<dbReference type="EMBL" id="SWKU01000037">
    <property type="protein sequence ID" value="KAF2994838.1"/>
    <property type="molecule type" value="Genomic_DNA"/>
</dbReference>
<feature type="transmembrane region" description="Helical" evidence="7">
    <location>
        <begin position="109"/>
        <end position="131"/>
    </location>
</feature>
<evidence type="ECO:0000256" key="1">
    <source>
        <dbReference type="ARBA" id="ARBA00004141"/>
    </source>
</evidence>
<dbReference type="Pfam" id="PF01184">
    <property type="entry name" value="Gpr1_Fun34_YaaH"/>
    <property type="match status" value="1"/>
</dbReference>
<evidence type="ECO:0000256" key="7">
    <source>
        <dbReference type="SAM" id="Phobius"/>
    </source>
</evidence>
<organism evidence="8 9">
    <name type="scientific">Curvularia kusanoi</name>
    <name type="common">Cochliobolus kusanoi</name>
    <dbReference type="NCBI Taxonomy" id="90978"/>
    <lineage>
        <taxon>Eukaryota</taxon>
        <taxon>Fungi</taxon>
        <taxon>Dikarya</taxon>
        <taxon>Ascomycota</taxon>
        <taxon>Pezizomycotina</taxon>
        <taxon>Dothideomycetes</taxon>
        <taxon>Pleosporomycetidae</taxon>
        <taxon>Pleosporales</taxon>
        <taxon>Pleosporineae</taxon>
        <taxon>Pleosporaceae</taxon>
        <taxon>Curvularia</taxon>
    </lineage>
</organism>
<keyword evidence="5 7" id="KW-0472">Membrane</keyword>
<feature type="transmembrane region" description="Helical" evidence="7">
    <location>
        <begin position="168"/>
        <end position="193"/>
    </location>
</feature>
<dbReference type="Proteomes" id="UP000801428">
    <property type="component" value="Unassembled WGS sequence"/>
</dbReference>
<evidence type="ECO:0000256" key="5">
    <source>
        <dbReference type="ARBA" id="ARBA00023136"/>
    </source>
</evidence>
<dbReference type="OrthoDB" id="3648309at2759"/>
<evidence type="ECO:0000313" key="8">
    <source>
        <dbReference type="EMBL" id="KAF2994838.1"/>
    </source>
</evidence>
<feature type="compositionally biased region" description="Basic and acidic residues" evidence="6">
    <location>
        <begin position="9"/>
        <end position="30"/>
    </location>
</feature>
<accession>A0A9P4T583</accession>
<keyword evidence="4 7" id="KW-1133">Transmembrane helix</keyword>
<comment type="caution">
    <text evidence="8">The sequence shown here is derived from an EMBL/GenBank/DDBJ whole genome shotgun (WGS) entry which is preliminary data.</text>
</comment>
<sequence length="248" mass="26848">MASTSTTDSIERERLDDKLHPRYIDAEKQPTVESNDPNRPAPKTLGSGTALAIGVFATTLTTLSLSLMEWRGVTTNNVFVANFFFAAAFGLLITAQWELSIGNGFSYTVFSAFGLFYAGYGAILTPAFGVVEAYGDNTTELNNALGFFMILWTVFALVFLVASLPTNLVYIAIFFTVVMGFLLVASSYFALADGHAAASIALKKGGGAFCFISGIIGWYLTFHLLLKDSIVELPLGDTSRYFAKTKRA</sequence>